<dbReference type="InterPro" id="IPR029756">
    <property type="entry name" value="MTH1187/YkoF-like"/>
</dbReference>
<organism evidence="2 3">
    <name type="scientific">Nocardia goodfellowii</name>
    <dbReference type="NCBI Taxonomy" id="882446"/>
    <lineage>
        <taxon>Bacteria</taxon>
        <taxon>Bacillati</taxon>
        <taxon>Actinomycetota</taxon>
        <taxon>Actinomycetes</taxon>
        <taxon>Mycobacteriales</taxon>
        <taxon>Nocardiaceae</taxon>
        <taxon>Nocardia</taxon>
    </lineage>
</organism>
<accession>A0ABS4QMD4</accession>
<keyword evidence="3" id="KW-1185">Reference proteome</keyword>
<reference evidence="2 3" key="1">
    <citation type="submission" date="2021-03" db="EMBL/GenBank/DDBJ databases">
        <title>Sequencing the genomes of 1000 actinobacteria strains.</title>
        <authorList>
            <person name="Klenk H.-P."/>
        </authorList>
    </citation>
    <scope>NUCLEOTIDE SEQUENCE [LARGE SCALE GENOMIC DNA]</scope>
    <source>
        <strain evidence="2 3">DSM 45516</strain>
    </source>
</reference>
<feature type="domain" description="Thiamine-binding protein" evidence="1">
    <location>
        <begin position="6"/>
        <end position="79"/>
    </location>
</feature>
<protein>
    <submittedName>
        <fullName evidence="2">Uncharacterized protein YqgV (UPF0045/DUF77 family)</fullName>
    </submittedName>
</protein>
<evidence type="ECO:0000313" key="2">
    <source>
        <dbReference type="EMBL" id="MBP2192869.1"/>
    </source>
</evidence>
<evidence type="ECO:0000313" key="3">
    <source>
        <dbReference type="Proteomes" id="UP001519325"/>
    </source>
</evidence>
<dbReference type="RefSeq" id="WP_209896020.1">
    <property type="nucleotide sequence ID" value="NZ_JAGGMR010000001.1"/>
</dbReference>
<dbReference type="Gene3D" id="3.30.70.930">
    <property type="match status" value="1"/>
</dbReference>
<dbReference type="EMBL" id="JAGGMR010000001">
    <property type="protein sequence ID" value="MBP2192869.1"/>
    <property type="molecule type" value="Genomic_DNA"/>
</dbReference>
<name>A0ABS4QMD4_9NOCA</name>
<proteinExistence type="predicted"/>
<dbReference type="Pfam" id="PF01910">
    <property type="entry name" value="Thiamine_BP"/>
    <property type="match status" value="1"/>
</dbReference>
<evidence type="ECO:0000259" key="1">
    <source>
        <dbReference type="Pfam" id="PF01910"/>
    </source>
</evidence>
<comment type="caution">
    <text evidence="2">The sequence shown here is derived from an EMBL/GenBank/DDBJ whole genome shotgun (WGS) entry which is preliminary data.</text>
</comment>
<dbReference type="InterPro" id="IPR002767">
    <property type="entry name" value="Thiamine_BP"/>
</dbReference>
<dbReference type="SUPFAM" id="SSF89957">
    <property type="entry name" value="MTH1187/YkoF-like"/>
    <property type="match status" value="1"/>
</dbReference>
<gene>
    <name evidence="2" type="ORF">BJ987_005770</name>
</gene>
<sequence length="81" mass="8666">MWLRAEFTTEPFHGEGDPPPHAAETLAVLEAAGLDCDFGPLGTSVSGPSEKLLDLLRDVLATGFAHGATRVTMQVERDDDD</sequence>
<dbReference type="Proteomes" id="UP001519325">
    <property type="component" value="Unassembled WGS sequence"/>
</dbReference>